<evidence type="ECO:0000256" key="9">
    <source>
        <dbReference type="ARBA" id="ARBA00022982"/>
    </source>
</evidence>
<accession>A0A317EFL1</accession>
<organism evidence="14 15">
    <name type="scientific">Zavarzinia aquatilis</name>
    <dbReference type="NCBI Taxonomy" id="2211142"/>
    <lineage>
        <taxon>Bacteria</taxon>
        <taxon>Pseudomonadati</taxon>
        <taxon>Pseudomonadota</taxon>
        <taxon>Alphaproteobacteria</taxon>
        <taxon>Rhodospirillales</taxon>
        <taxon>Zavarziniaceae</taxon>
        <taxon>Zavarzinia</taxon>
    </lineage>
</organism>
<comment type="similarity">
    <text evidence="2 13">Belongs to the cytochrome ubiquinol oxidase subunit 1 family.</text>
</comment>
<evidence type="ECO:0000256" key="11">
    <source>
        <dbReference type="ARBA" id="ARBA00023004"/>
    </source>
</evidence>
<feature type="transmembrane region" description="Helical" evidence="13">
    <location>
        <begin position="221"/>
        <end position="239"/>
    </location>
</feature>
<feature type="transmembrane region" description="Helical" evidence="13">
    <location>
        <begin position="20"/>
        <end position="43"/>
    </location>
</feature>
<dbReference type="InterPro" id="IPR002585">
    <property type="entry name" value="Cyt-d_ubiquinol_oxidase_su_1"/>
</dbReference>
<evidence type="ECO:0000256" key="12">
    <source>
        <dbReference type="ARBA" id="ARBA00023136"/>
    </source>
</evidence>
<dbReference type="GO" id="GO:0070069">
    <property type="term" value="C:cytochrome complex"/>
    <property type="evidence" value="ECO:0007669"/>
    <property type="project" value="UniProtKB-UniRule"/>
</dbReference>
<dbReference type="GO" id="GO:0046872">
    <property type="term" value="F:metal ion binding"/>
    <property type="evidence" value="ECO:0007669"/>
    <property type="project" value="UniProtKB-UniRule"/>
</dbReference>
<keyword evidence="15" id="KW-1185">Reference proteome</keyword>
<feature type="transmembrane region" description="Helical" evidence="13">
    <location>
        <begin position="393"/>
        <end position="415"/>
    </location>
</feature>
<feature type="transmembrane region" description="Helical" evidence="13">
    <location>
        <begin position="93"/>
        <end position="117"/>
    </location>
</feature>
<keyword evidence="10 13" id="KW-1133">Transmembrane helix</keyword>
<feature type="transmembrane region" description="Helical" evidence="13">
    <location>
        <begin position="427"/>
        <end position="449"/>
    </location>
</feature>
<keyword evidence="5" id="KW-0997">Cell inner membrane</keyword>
<dbReference type="Proteomes" id="UP000245461">
    <property type="component" value="Unassembled WGS sequence"/>
</dbReference>
<dbReference type="AlphaFoldDB" id="A0A317EFL1"/>
<keyword evidence="8 13" id="KW-0479">Metal-binding</keyword>
<keyword evidence="12 13" id="KW-0472">Membrane</keyword>
<dbReference type="EMBL" id="QGLE01000002">
    <property type="protein sequence ID" value="PWR25382.1"/>
    <property type="molecule type" value="Genomic_DNA"/>
</dbReference>
<keyword evidence="4 13" id="KW-1003">Cell membrane</keyword>
<proteinExistence type="inferred from homology"/>
<feature type="transmembrane region" description="Helical" evidence="13">
    <location>
        <begin position="469"/>
        <end position="493"/>
    </location>
</feature>
<evidence type="ECO:0000256" key="2">
    <source>
        <dbReference type="ARBA" id="ARBA00009819"/>
    </source>
</evidence>
<evidence type="ECO:0000256" key="10">
    <source>
        <dbReference type="ARBA" id="ARBA00022989"/>
    </source>
</evidence>
<dbReference type="GO" id="GO:0005886">
    <property type="term" value="C:plasma membrane"/>
    <property type="evidence" value="ECO:0007669"/>
    <property type="project" value="UniProtKB-SubCell"/>
</dbReference>
<evidence type="ECO:0000256" key="7">
    <source>
        <dbReference type="ARBA" id="ARBA00022692"/>
    </source>
</evidence>
<comment type="caution">
    <text evidence="14">The sequence shown here is derived from an EMBL/GenBank/DDBJ whole genome shotgun (WGS) entry which is preliminary data.</text>
</comment>
<name>A0A317EFL1_9PROT</name>
<keyword evidence="7 13" id="KW-0812">Transmembrane</keyword>
<reference evidence="14 15" key="1">
    <citation type="submission" date="2018-05" db="EMBL/GenBank/DDBJ databases">
        <title>Zavarzinia sp. HR-AS.</title>
        <authorList>
            <person name="Lee Y."/>
            <person name="Jeon C.O."/>
        </authorList>
    </citation>
    <scope>NUCLEOTIDE SEQUENCE [LARGE SCALE GENOMIC DNA]</scope>
    <source>
        <strain evidence="14 15">HR-AS</strain>
    </source>
</reference>
<evidence type="ECO:0000256" key="5">
    <source>
        <dbReference type="ARBA" id="ARBA00022519"/>
    </source>
</evidence>
<dbReference type="RefSeq" id="WP_109903773.1">
    <property type="nucleotide sequence ID" value="NZ_QGLE01000002.1"/>
</dbReference>
<dbReference type="GO" id="GO:0019646">
    <property type="term" value="P:aerobic electron transport chain"/>
    <property type="evidence" value="ECO:0007669"/>
    <property type="project" value="InterPro"/>
</dbReference>
<dbReference type="GO" id="GO:0016682">
    <property type="term" value="F:oxidoreductase activity, acting on diphenols and related substances as donors, oxygen as acceptor"/>
    <property type="evidence" value="ECO:0007669"/>
    <property type="project" value="TreeGrafter"/>
</dbReference>
<comment type="subcellular location">
    <subcellularLocation>
        <location evidence="1">Cell inner membrane</location>
        <topology evidence="1">Multi-pass membrane protein</topology>
    </subcellularLocation>
</comment>
<feature type="transmembrane region" description="Helical" evidence="13">
    <location>
        <begin position="185"/>
        <end position="209"/>
    </location>
</feature>
<evidence type="ECO:0000256" key="6">
    <source>
        <dbReference type="ARBA" id="ARBA00022617"/>
    </source>
</evidence>
<dbReference type="OrthoDB" id="9807042at2"/>
<evidence type="ECO:0000256" key="4">
    <source>
        <dbReference type="ARBA" id="ARBA00022475"/>
    </source>
</evidence>
<dbReference type="PIRSF" id="PIRSF006446">
    <property type="entry name" value="Cyt_quinol_oxidase_1"/>
    <property type="match status" value="1"/>
</dbReference>
<dbReference type="GO" id="GO:0009055">
    <property type="term" value="F:electron transfer activity"/>
    <property type="evidence" value="ECO:0007669"/>
    <property type="project" value="UniProtKB-UniRule"/>
</dbReference>
<evidence type="ECO:0000256" key="13">
    <source>
        <dbReference type="PIRNR" id="PIRNR006446"/>
    </source>
</evidence>
<evidence type="ECO:0000313" key="14">
    <source>
        <dbReference type="EMBL" id="PWR25382.1"/>
    </source>
</evidence>
<feature type="transmembrane region" description="Helical" evidence="13">
    <location>
        <begin position="129"/>
        <end position="147"/>
    </location>
</feature>
<dbReference type="GO" id="GO:0020037">
    <property type="term" value="F:heme binding"/>
    <property type="evidence" value="ECO:0007669"/>
    <property type="project" value="TreeGrafter"/>
</dbReference>
<evidence type="ECO:0000256" key="8">
    <source>
        <dbReference type="ARBA" id="ARBA00022723"/>
    </source>
</evidence>
<dbReference type="PANTHER" id="PTHR30365">
    <property type="entry name" value="CYTOCHROME D UBIQUINOL OXIDASE"/>
    <property type="match status" value="1"/>
</dbReference>
<keyword evidence="3 13" id="KW-0813">Transport</keyword>
<protein>
    <submittedName>
        <fullName evidence="14">Cytochrome bd-I ubiquinol oxidase subunit CydA</fullName>
    </submittedName>
</protein>
<sequence length="525" mass="57493">MELDIVGLSRLQFAMTALYHFLFVPLTLGLSVLLAIMETVYVMTGRPIWRQMTKFWGTLFGINFVLGVATGIVMEFQFGMNWSYYSHYVGDIFGAPLAIEGLMAFFLEATFVGLFFFGWDRMSKVGHLTATWAVALGSNLSALWILIANGWMQNPVGSTFNIQTMRMEVSNFFEVLFNPVAQAKFVHTVSAGYVTASIFVLGVSAWYALKGRHIDIAKRSMTVAASFGLAASLSVVVLGDESGYLANEHQKMKLAAMEGMWETDTAPAAFTLIGFPDQEARETHYAVKIPAVMGLIATRSLTEELPGIKDLVVKAEERIRSGMIAYDALVKIRAAGKAKAVDPAAQTAFEDNGANLGYALLLKRYTDNPAAATPEQIEKAAWDTVPQVAPLFWSFRIMVGLGFFFILLTGVFFVLSARRNLLARRWLLRVAVLAIPLPWLAAELGWFVAEFGRQPWIIEGVLPTAAAVSSLGAGTLLLTIVGFAAIYTVLIVIEMGLMLKAIRKGPEDDTDPQAELISPAIVPAE</sequence>
<keyword evidence="11 13" id="KW-0408">Iron</keyword>
<gene>
    <name evidence="14" type="ORF">DKG74_04675</name>
</gene>
<evidence type="ECO:0000313" key="15">
    <source>
        <dbReference type="Proteomes" id="UP000245461"/>
    </source>
</evidence>
<evidence type="ECO:0000256" key="1">
    <source>
        <dbReference type="ARBA" id="ARBA00004429"/>
    </source>
</evidence>
<dbReference type="Pfam" id="PF01654">
    <property type="entry name" value="Cyt_bd_oxida_I"/>
    <property type="match status" value="1"/>
</dbReference>
<evidence type="ECO:0000256" key="3">
    <source>
        <dbReference type="ARBA" id="ARBA00022448"/>
    </source>
</evidence>
<feature type="transmembrane region" description="Helical" evidence="13">
    <location>
        <begin position="55"/>
        <end position="73"/>
    </location>
</feature>
<dbReference type="PANTHER" id="PTHR30365:SF0">
    <property type="entry name" value="CYTOCHROME BD-I UBIQUINOL OXIDASE SUBUNIT 1"/>
    <property type="match status" value="1"/>
</dbReference>
<keyword evidence="6 13" id="KW-0349">Heme</keyword>
<keyword evidence="9 13" id="KW-0249">Electron transport</keyword>